<dbReference type="InterPro" id="IPR036390">
    <property type="entry name" value="WH_DNA-bd_sf"/>
</dbReference>
<accession>A0A097IGX7</accession>
<dbReference type="OrthoDB" id="9785707at2"/>
<protein>
    <submittedName>
        <fullName evidence="3">DNA-binding protein</fullName>
    </submittedName>
</protein>
<dbReference type="eggNOG" id="COG0758">
    <property type="taxonomic scope" value="Bacteria"/>
</dbReference>
<evidence type="ECO:0000256" key="1">
    <source>
        <dbReference type="ARBA" id="ARBA00006525"/>
    </source>
</evidence>
<keyword evidence="4" id="KW-1185">Reference proteome</keyword>
<dbReference type="SUPFAM" id="SSF102405">
    <property type="entry name" value="MCP/YpsA-like"/>
    <property type="match status" value="1"/>
</dbReference>
<dbReference type="InterPro" id="IPR057666">
    <property type="entry name" value="DrpA_SLOG"/>
</dbReference>
<dbReference type="GO" id="GO:0003677">
    <property type="term" value="F:DNA binding"/>
    <property type="evidence" value="ECO:0007669"/>
    <property type="project" value="UniProtKB-KW"/>
</dbReference>
<feature type="domain" description="Smf/DprA SLOG" evidence="2">
    <location>
        <begin position="106"/>
        <end position="305"/>
    </location>
</feature>
<dbReference type="AlphaFoldDB" id="A0A097IGX7"/>
<reference evidence="3 4" key="1">
    <citation type="submission" date="2013-09" db="EMBL/GenBank/DDBJ databases">
        <title>Complete genome sequence of Corynebacterium doosanense CAU 212(T) (=DSM 45436(T)), isolated from activated sludge.</title>
        <authorList>
            <person name="Schaffert L."/>
            <person name="Albersmeier A."/>
            <person name="Kalinowski J."/>
            <person name="Ruckert C."/>
        </authorList>
    </citation>
    <scope>NUCLEOTIDE SEQUENCE [LARGE SCALE GENOMIC DNA]</scope>
    <source>
        <strain evidence="3 4">CAU 212</strain>
    </source>
</reference>
<organism evidence="3 4">
    <name type="scientific">Corynebacterium doosanense CAU 212 = DSM 45436</name>
    <dbReference type="NCBI Taxonomy" id="558173"/>
    <lineage>
        <taxon>Bacteria</taxon>
        <taxon>Bacillati</taxon>
        <taxon>Actinomycetota</taxon>
        <taxon>Actinomycetes</taxon>
        <taxon>Mycobacteriales</taxon>
        <taxon>Corynebacteriaceae</taxon>
        <taxon>Corynebacterium</taxon>
    </lineage>
</organism>
<proteinExistence type="inferred from homology"/>
<evidence type="ECO:0000259" key="2">
    <source>
        <dbReference type="Pfam" id="PF02481"/>
    </source>
</evidence>
<evidence type="ECO:0000313" key="3">
    <source>
        <dbReference type="EMBL" id="AIT61364.1"/>
    </source>
</evidence>
<dbReference type="EMBL" id="CP006764">
    <property type="protein sequence ID" value="AIT61364.1"/>
    <property type="molecule type" value="Genomic_DNA"/>
</dbReference>
<dbReference type="Gene3D" id="3.40.50.450">
    <property type="match status" value="1"/>
</dbReference>
<dbReference type="GO" id="GO:0009294">
    <property type="term" value="P:DNA-mediated transformation"/>
    <property type="evidence" value="ECO:0007669"/>
    <property type="project" value="InterPro"/>
</dbReference>
<dbReference type="STRING" id="558173.CDOO_08890"/>
<dbReference type="RefSeq" id="WP_018020975.1">
    <property type="nucleotide sequence ID" value="NZ_AQUX01000001.1"/>
</dbReference>
<dbReference type="KEGG" id="cdo:CDOO_08890"/>
<sequence length="389" mass="41542">MNERLAWAYLSRVVEGPSRPLQALLSAGRCAEEIAHGVRTRAGWVGPLLRETEARHGWDRAAEDLETAERLGARLIARGDDEWPAEEFDSAFGFAATGISEHLRTYQSDAVAPHALWVRGHALAPLLARSVAIVGTRALSGYGKAATEQVVSELASQKWTIVSGGAVGVDAVAHRAALVTGTSTVVVAACGLDRAYPKENAELFGTIASHPKGGAIVSEYPPGTTPQRHRFLTRNRLVAALSQGTVVVEAAWRSGALNTLSWAEGLGRVSMAVPGPVTSTNSLGCHRRIRDGRAQLVTGGADIRALLEAVGAVDPDGQYELAFAPDEVQVLSRNELRIFDALPPSGEMPTEQLARAAGMTIPLCVTILVDLNRRGVVRRVGNAWERVEH</sequence>
<dbReference type="PANTHER" id="PTHR43022:SF1">
    <property type="entry name" value="PROTEIN SMF"/>
    <property type="match status" value="1"/>
</dbReference>
<gene>
    <name evidence="3" type="ORF">CDOO_08890</name>
</gene>
<keyword evidence="3" id="KW-0238">DNA-binding</keyword>
<comment type="similarity">
    <text evidence="1">Belongs to the DprA/Smf family.</text>
</comment>
<dbReference type="PANTHER" id="PTHR43022">
    <property type="entry name" value="PROTEIN SMF"/>
    <property type="match status" value="1"/>
</dbReference>
<name>A0A097IGX7_9CORY</name>
<evidence type="ECO:0000313" key="4">
    <source>
        <dbReference type="Proteomes" id="UP000029914"/>
    </source>
</evidence>
<dbReference type="HOGENOM" id="CLU_029601_2_1_11"/>
<dbReference type="Pfam" id="PF02481">
    <property type="entry name" value="DNA_processg_A"/>
    <property type="match status" value="1"/>
</dbReference>
<dbReference type="InterPro" id="IPR003488">
    <property type="entry name" value="DprA"/>
</dbReference>
<dbReference type="Proteomes" id="UP000029914">
    <property type="component" value="Chromosome"/>
</dbReference>
<dbReference type="NCBIfam" id="TIGR00732">
    <property type="entry name" value="dprA"/>
    <property type="match status" value="1"/>
</dbReference>
<dbReference type="SUPFAM" id="SSF46785">
    <property type="entry name" value="Winged helix' DNA-binding domain"/>
    <property type="match status" value="1"/>
</dbReference>